<evidence type="ECO:0000313" key="2">
    <source>
        <dbReference type="EMBL" id="UJO18228.1"/>
    </source>
</evidence>
<feature type="domain" description="Heterokaryon incompatibility" evidence="1">
    <location>
        <begin position="58"/>
        <end position="169"/>
    </location>
</feature>
<proteinExistence type="predicted"/>
<reference evidence="2" key="2">
    <citation type="journal article" date="2022" name="Microb. Genom.">
        <title>A chromosome-scale genome assembly of the tomato pathogen Cladosporium fulvum reveals a compartmentalized genome architecture and the presence of a dispensable chromosome.</title>
        <authorList>
            <person name="Zaccaron A.Z."/>
            <person name="Chen L.H."/>
            <person name="Samaras A."/>
            <person name="Stergiopoulos I."/>
        </authorList>
    </citation>
    <scope>NUCLEOTIDE SEQUENCE</scope>
    <source>
        <strain evidence="2">Race5_Kim</strain>
    </source>
</reference>
<evidence type="ECO:0000313" key="3">
    <source>
        <dbReference type="Proteomes" id="UP000756132"/>
    </source>
</evidence>
<dbReference type="OrthoDB" id="3647238at2759"/>
<dbReference type="Pfam" id="PF06985">
    <property type="entry name" value="HET"/>
    <property type="match status" value="1"/>
</dbReference>
<name>A0A9Q8LIX6_PASFU</name>
<dbReference type="GeneID" id="71985319"/>
<protein>
    <submittedName>
        <fullName evidence="2">Heterokaryon incompatibility protein 6, OR allele</fullName>
    </submittedName>
</protein>
<dbReference type="PANTHER" id="PTHR24148:SF77">
    <property type="entry name" value="HETEROKARYON INCOMPATIBILITY DOMAIN-CONTAINING PROTEIN"/>
    <property type="match status" value="1"/>
</dbReference>
<dbReference type="EMBL" id="CP090167">
    <property type="protein sequence ID" value="UJO18228.1"/>
    <property type="molecule type" value="Genomic_DNA"/>
</dbReference>
<organism evidence="2 3">
    <name type="scientific">Passalora fulva</name>
    <name type="common">Tomato leaf mold</name>
    <name type="synonym">Cladosporium fulvum</name>
    <dbReference type="NCBI Taxonomy" id="5499"/>
    <lineage>
        <taxon>Eukaryota</taxon>
        <taxon>Fungi</taxon>
        <taxon>Dikarya</taxon>
        <taxon>Ascomycota</taxon>
        <taxon>Pezizomycotina</taxon>
        <taxon>Dothideomycetes</taxon>
        <taxon>Dothideomycetidae</taxon>
        <taxon>Mycosphaerellales</taxon>
        <taxon>Mycosphaerellaceae</taxon>
        <taxon>Fulvia</taxon>
    </lineage>
</organism>
<dbReference type="Proteomes" id="UP000756132">
    <property type="component" value="Chromosome 5"/>
</dbReference>
<dbReference type="RefSeq" id="XP_047762594.1">
    <property type="nucleotide sequence ID" value="XM_047904589.1"/>
</dbReference>
<sequence length="196" mass="22153">MAEASHKARSPGFNYLPLDASKKEIRLLTIRAASKSLNGQLHCSIKHVALFSNPQPKYETISYRWVDKTKGQIVVDGHGIEVPASAEEVLRRMRQRLHDRVVWIDAVCINQSDEVEKGFQVALMGDIYSTTWQNLIWLGEDDGSARDAIKALDDLLNNDDRKARASKSTSHILGDATAKKEPPDWIWPVFAIYRLK</sequence>
<dbReference type="PANTHER" id="PTHR24148">
    <property type="entry name" value="ANKYRIN REPEAT DOMAIN-CONTAINING PROTEIN 39 HOMOLOG-RELATED"/>
    <property type="match status" value="1"/>
</dbReference>
<dbReference type="InterPro" id="IPR010730">
    <property type="entry name" value="HET"/>
</dbReference>
<accession>A0A9Q8LIX6</accession>
<dbReference type="OMA" id="MCTISSY"/>
<dbReference type="AlphaFoldDB" id="A0A9Q8LIX6"/>
<gene>
    <name evidence="2" type="ORF">CLAFUR5_05441</name>
</gene>
<dbReference type="InterPro" id="IPR052895">
    <property type="entry name" value="HetReg/Transcr_Mod"/>
</dbReference>
<dbReference type="KEGG" id="ffu:CLAFUR5_05441"/>
<evidence type="ECO:0000259" key="1">
    <source>
        <dbReference type="Pfam" id="PF06985"/>
    </source>
</evidence>
<reference evidence="2" key="1">
    <citation type="submission" date="2021-12" db="EMBL/GenBank/DDBJ databases">
        <authorList>
            <person name="Zaccaron A."/>
            <person name="Stergiopoulos I."/>
        </authorList>
    </citation>
    <scope>NUCLEOTIDE SEQUENCE</scope>
    <source>
        <strain evidence="2">Race5_Kim</strain>
    </source>
</reference>
<keyword evidence="3" id="KW-1185">Reference proteome</keyword>